<reference evidence="1" key="1">
    <citation type="submission" date="2020-10" db="EMBL/GenBank/DDBJ databases">
        <title>Fervidococcus fontis strain 3639Fd - the first crenarchaeon capable of growth on lipids.</title>
        <authorList>
            <person name="Kochetkova T.V."/>
            <person name="Elcheninov A.G."/>
            <person name="Toschakov S.V."/>
            <person name="Kublanov I.V."/>
        </authorList>
    </citation>
    <scope>NUCLEOTIDE SEQUENCE</scope>
    <source>
        <strain evidence="1">3639Fd</strain>
    </source>
</reference>
<dbReference type="AlphaFoldDB" id="A0A843A5V9"/>
<gene>
    <name evidence="1" type="ORF">IOK49_01070</name>
</gene>
<comment type="caution">
    <text evidence="1">The sequence shown here is derived from an EMBL/GenBank/DDBJ whole genome shotgun (WGS) entry which is preliminary data.</text>
</comment>
<evidence type="ECO:0000313" key="2">
    <source>
        <dbReference type="Proteomes" id="UP000652307"/>
    </source>
</evidence>
<protein>
    <submittedName>
        <fullName evidence="1">Uncharacterized protein</fullName>
    </submittedName>
</protein>
<evidence type="ECO:0000313" key="1">
    <source>
        <dbReference type="EMBL" id="MBE9390678.1"/>
    </source>
</evidence>
<sequence>MSEELSNKSINCKSIGYLNICENDVIEYKKEELVLSDVLRKIEECIDRNRCSKGVLLAEDFMPIRKVDKWKYLEKAEESLENVISSGKEKLVMKGKINLSEILKSSKYNKIKNFEPVSIPFGIILGVRYKNSVLIPSESFSDFRQSDQRAVQSFFEIRNYFPLLSYAAFSLLKVYRKLLYVIDLPVTIKGNRCPEKGFKLQCYSYSGSARCIFDPNIICPLRVLYRRPNRELYGGVFYWLNTLRMIIEDKEVRSSTKPIDTIVTSFLTYYLYGIALSLSESLFSLIGKKEYIDRGSYSFSEVESGITQLKGMTNNYKLKEFMDLSMKELREIKNSSNPYEMRTRSIISLDNLMLKTKILRKTIVNDSIYSSCHPAELHAGIIEGYINTYFPLLRGSISKIVSEKISMLLRINGCIEPSDLSSILESNLSSVLLNMLTEKNLLSKKKGIEGYVYFVK</sequence>
<dbReference type="Proteomes" id="UP000652307">
    <property type="component" value="Unassembled WGS sequence"/>
</dbReference>
<name>A0A843A5V9_9CREN</name>
<dbReference type="RefSeq" id="WP_193803296.1">
    <property type="nucleotide sequence ID" value="NZ_JADEZV010000001.1"/>
</dbReference>
<accession>A0A843A5V9</accession>
<dbReference type="EMBL" id="JADEZV010000001">
    <property type="protein sequence ID" value="MBE9390678.1"/>
    <property type="molecule type" value="Genomic_DNA"/>
</dbReference>
<organism evidence="1 2">
    <name type="scientific">Fervidicoccus fontis</name>
    <dbReference type="NCBI Taxonomy" id="683846"/>
    <lineage>
        <taxon>Archaea</taxon>
        <taxon>Thermoproteota</taxon>
        <taxon>Thermoprotei</taxon>
        <taxon>Fervidicoccales</taxon>
        <taxon>Fervidicoccaceae</taxon>
        <taxon>Fervidicoccus</taxon>
    </lineage>
</organism>
<proteinExistence type="predicted"/>